<dbReference type="EMBL" id="CAAALY010246977">
    <property type="protein sequence ID" value="VEL34096.1"/>
    <property type="molecule type" value="Genomic_DNA"/>
</dbReference>
<dbReference type="AlphaFoldDB" id="A0A448XDL9"/>
<keyword evidence="4" id="KW-1185">Reference proteome</keyword>
<protein>
    <submittedName>
        <fullName evidence="3">Uncharacterized protein</fullName>
    </submittedName>
</protein>
<feature type="region of interest" description="Disordered" evidence="1">
    <location>
        <begin position="1"/>
        <end position="46"/>
    </location>
</feature>
<accession>A0A448XDL9</accession>
<keyword evidence="2" id="KW-0812">Transmembrane</keyword>
<evidence type="ECO:0000256" key="2">
    <source>
        <dbReference type="SAM" id="Phobius"/>
    </source>
</evidence>
<sequence length="224" mass="24539">MTTVGHKRSVVVWSTPSSKKLQQRRRELSTKTKRHQTSGKPVSSSVVADVQESLQVKTNKREDMKNKMVWLLICGHLSVTAGWGGFLGETRVKHDFGNIQLPVSDLPSVWKVDSQAKIDHGLALSHDVSLPKPESGCQPEEVVSRSHLPKGALSDLGVEQMRLTRAVLNPRASSGVTMPLISPHAANKPFPRPRVTGTIYALVTDGHAIRPAQVAIMHRQTALC</sequence>
<gene>
    <name evidence="3" type="ORF">PXEA_LOCUS27536</name>
</gene>
<keyword evidence="2" id="KW-0472">Membrane</keyword>
<dbReference type="Proteomes" id="UP000784294">
    <property type="component" value="Unassembled WGS sequence"/>
</dbReference>
<evidence type="ECO:0000313" key="4">
    <source>
        <dbReference type="Proteomes" id="UP000784294"/>
    </source>
</evidence>
<comment type="caution">
    <text evidence="3">The sequence shown here is derived from an EMBL/GenBank/DDBJ whole genome shotgun (WGS) entry which is preliminary data.</text>
</comment>
<organism evidence="3 4">
    <name type="scientific">Protopolystoma xenopodis</name>
    <dbReference type="NCBI Taxonomy" id="117903"/>
    <lineage>
        <taxon>Eukaryota</taxon>
        <taxon>Metazoa</taxon>
        <taxon>Spiralia</taxon>
        <taxon>Lophotrochozoa</taxon>
        <taxon>Platyhelminthes</taxon>
        <taxon>Monogenea</taxon>
        <taxon>Polyopisthocotylea</taxon>
        <taxon>Polystomatidea</taxon>
        <taxon>Polystomatidae</taxon>
        <taxon>Protopolystoma</taxon>
    </lineage>
</organism>
<feature type="transmembrane region" description="Helical" evidence="2">
    <location>
        <begin position="69"/>
        <end position="88"/>
    </location>
</feature>
<reference evidence="3" key="1">
    <citation type="submission" date="2018-11" db="EMBL/GenBank/DDBJ databases">
        <authorList>
            <consortium name="Pathogen Informatics"/>
        </authorList>
    </citation>
    <scope>NUCLEOTIDE SEQUENCE</scope>
</reference>
<evidence type="ECO:0000313" key="3">
    <source>
        <dbReference type="EMBL" id="VEL34096.1"/>
    </source>
</evidence>
<keyword evidence="2" id="KW-1133">Transmembrane helix</keyword>
<evidence type="ECO:0000256" key="1">
    <source>
        <dbReference type="SAM" id="MobiDB-lite"/>
    </source>
</evidence>
<name>A0A448XDL9_9PLAT</name>
<proteinExistence type="predicted"/>